<dbReference type="EMBL" id="BK015488">
    <property type="protein sequence ID" value="DAE09512.1"/>
    <property type="molecule type" value="Genomic_DNA"/>
</dbReference>
<protein>
    <submittedName>
        <fullName evidence="1">Uncharacterized protein</fullName>
    </submittedName>
</protein>
<sequence length="419" mass="49335">MNNTIFIPKRINVGFQNRNDTYTGKLAYVIYYDEKGKLRKEPSWQNWRDKSIDPQEFYNEPTSGFVLNKKVGGTCYNWDPRQTYTRVYDPRGFEFEITIPNLLWILENGDCIKGKGLDGEFVYGWDGADLLLVPVDAPEYAASQKLNSVKFENTFIKGKDLIVGHAYKFVDNKEYIFLGRYDRYDYKNYKGTWKTDYEHPIHCGKQWFFGIEEPKCKWVSNSELKKKIKSFKSLTRKVVTDVSGDVSEQYKDYVPLLKSDENFSPIDVSKDTFTAMTMDEVLDAIFYKNGHDRHYNCSSAFLLVTSKKDNKQYNICIYYNIKNQPYDISEDKLPPEWKNPDARIYYVTIADENGHIRPAEYFGDFVKSTYVNTAYTDWWPHSTNYEPRYVSITDLLKYFTPVWRTRYLANGEFFSKGSY</sequence>
<evidence type="ECO:0000313" key="1">
    <source>
        <dbReference type="EMBL" id="DAE09512.1"/>
    </source>
</evidence>
<accession>A0A8S5PRV0</accession>
<name>A0A8S5PRV0_9CAUD</name>
<proteinExistence type="predicted"/>
<organism evidence="1">
    <name type="scientific">Siphoviridae sp. ct96x5</name>
    <dbReference type="NCBI Taxonomy" id="2825367"/>
    <lineage>
        <taxon>Viruses</taxon>
        <taxon>Duplodnaviria</taxon>
        <taxon>Heunggongvirae</taxon>
        <taxon>Uroviricota</taxon>
        <taxon>Caudoviricetes</taxon>
    </lineage>
</organism>
<reference evidence="1" key="1">
    <citation type="journal article" date="2021" name="Proc. Natl. Acad. Sci. U.S.A.">
        <title>A Catalog of Tens of Thousands of Viruses from Human Metagenomes Reveals Hidden Associations with Chronic Diseases.</title>
        <authorList>
            <person name="Tisza M.J."/>
            <person name="Buck C.B."/>
        </authorList>
    </citation>
    <scope>NUCLEOTIDE SEQUENCE</scope>
    <source>
        <strain evidence="1">Ct96x5</strain>
    </source>
</reference>